<dbReference type="VEuPathDB" id="VectorBase:AAEL023262"/>
<dbReference type="OMA" id="PATICNG"/>
<dbReference type="Gene3D" id="1.10.238.270">
    <property type="match status" value="1"/>
</dbReference>
<keyword evidence="5" id="KW-0716">Sensory transduction</keyword>
<dbReference type="InterPro" id="IPR036728">
    <property type="entry name" value="PBP_GOBP_sf"/>
</dbReference>
<dbReference type="EMBL" id="CH477313">
    <property type="protein sequence ID" value="EAT43855.1"/>
    <property type="molecule type" value="Genomic_DNA"/>
</dbReference>
<evidence type="ECO:0000256" key="2">
    <source>
        <dbReference type="ARBA" id="ARBA00008098"/>
    </source>
</evidence>
<dbReference type="PANTHER" id="PTHR21066:SF15">
    <property type="entry name" value="GH25962P-RELATED"/>
    <property type="match status" value="1"/>
</dbReference>
<evidence type="ECO:0000313" key="9">
    <source>
        <dbReference type="Proteomes" id="UP000682892"/>
    </source>
</evidence>
<evidence type="ECO:0000313" key="8">
    <source>
        <dbReference type="EMBL" id="EAT43855.1"/>
    </source>
</evidence>
<comment type="similarity">
    <text evidence="2">Belongs to the PBP/GOBP family.</text>
</comment>
<protein>
    <submittedName>
        <fullName evidence="8">AAEL004721-PA</fullName>
    </submittedName>
</protein>
<reference evidence="8" key="2">
    <citation type="journal article" date="2007" name="Science">
        <title>Genome sequence of Aedes aegypti, a major arbovirus vector.</title>
        <authorList>
            <person name="Nene V."/>
            <person name="Wortman J.R."/>
            <person name="Lawson D."/>
            <person name="Haas B."/>
            <person name="Kodira C."/>
            <person name="Tu Z.J."/>
            <person name="Loftus B."/>
            <person name="Xi Z."/>
            <person name="Megy K."/>
            <person name="Grabherr M."/>
            <person name="Ren Q."/>
            <person name="Zdobnov E.M."/>
            <person name="Lobo N.F."/>
            <person name="Campbell K.S."/>
            <person name="Brown S.E."/>
            <person name="Bonaldo M.F."/>
            <person name="Zhu J."/>
            <person name="Sinkins S.P."/>
            <person name="Hogenkamp D.G."/>
            <person name="Amedeo P."/>
            <person name="Arensburger P."/>
            <person name="Atkinson P.W."/>
            <person name="Bidwell S."/>
            <person name="Biedler J."/>
            <person name="Birney E."/>
            <person name="Bruggner R.V."/>
            <person name="Costas J."/>
            <person name="Coy M.R."/>
            <person name="Crabtree J."/>
            <person name="Crawford M."/>
            <person name="Debruyn B."/>
            <person name="Decaprio D."/>
            <person name="Eiglmeier K."/>
            <person name="Eisenstadt E."/>
            <person name="El-Dorry H."/>
            <person name="Gelbart W.M."/>
            <person name="Gomes S.L."/>
            <person name="Hammond M."/>
            <person name="Hannick L.I."/>
            <person name="Hogan J.R."/>
            <person name="Holmes M.H."/>
            <person name="Jaffe D."/>
            <person name="Johnston J.S."/>
            <person name="Kennedy R.C."/>
            <person name="Koo H."/>
            <person name="Kravitz S."/>
            <person name="Kriventseva E.V."/>
            <person name="Kulp D."/>
            <person name="Labutti K."/>
            <person name="Lee E."/>
            <person name="Li S."/>
            <person name="Lovin D.D."/>
            <person name="Mao C."/>
            <person name="Mauceli E."/>
            <person name="Menck C.F."/>
            <person name="Miller J.R."/>
            <person name="Montgomery P."/>
            <person name="Mori A."/>
            <person name="Nascimento A.L."/>
            <person name="Naveira H.F."/>
            <person name="Nusbaum C."/>
            <person name="O'leary S."/>
            <person name="Orvis J."/>
            <person name="Pertea M."/>
            <person name="Quesneville H."/>
            <person name="Reidenbach K.R."/>
            <person name="Rogers Y.H."/>
            <person name="Roth C.W."/>
            <person name="Schneider J.R."/>
            <person name="Schatz M."/>
            <person name="Shumway M."/>
            <person name="Stanke M."/>
            <person name="Stinson E.O."/>
            <person name="Tubio J.M."/>
            <person name="Vanzee J.P."/>
            <person name="Verjovski-Almeida S."/>
            <person name="Werner D."/>
            <person name="White O."/>
            <person name="Wyder S."/>
            <person name="Zeng Q."/>
            <person name="Zhao Q."/>
            <person name="Zhao Y."/>
            <person name="Hill C.A."/>
            <person name="Raikhel A.S."/>
            <person name="Soares M.B."/>
            <person name="Knudson D.L."/>
            <person name="Lee N.H."/>
            <person name="Galagan J."/>
            <person name="Salzberg S.L."/>
            <person name="Paulsen I.T."/>
            <person name="Dimopoulos G."/>
            <person name="Collins F.H."/>
            <person name="Birren B."/>
            <person name="Fraser-Liggett C.M."/>
            <person name="Severson D.W."/>
        </authorList>
    </citation>
    <scope>NUCLEOTIDE SEQUENCE [LARGE SCALE GENOMIC DNA]</scope>
    <source>
        <strain evidence="8">Liverpool</strain>
    </source>
</reference>
<sequence>MPPPFPIDSSRECFRKARRTHSAANYVIHLCRMECYYTELGIMSDDTLYMDKVKEYLEKVEDPAREFYETVFQTCDDELMTRNNNFAVAVCSSYAALLEKCVEEKKKQQCPMEYSKKSM</sequence>
<dbReference type="Proteomes" id="UP000682892">
    <property type="component" value="Chromosome 2"/>
</dbReference>
<proteinExistence type="inferred from homology"/>
<reference evidence="8" key="1">
    <citation type="submission" date="2005-10" db="EMBL/GenBank/DDBJ databases">
        <authorList>
            <person name="Loftus B.J."/>
            <person name="Nene V.M."/>
            <person name="Hannick L.I."/>
            <person name="Bidwell S."/>
            <person name="Haas B."/>
            <person name="Amedeo P."/>
            <person name="Orvis J."/>
            <person name="Wortman J.R."/>
            <person name="White O.R."/>
            <person name="Salzberg S."/>
            <person name="Shumway M."/>
            <person name="Koo H."/>
            <person name="Zhao Y."/>
            <person name="Holmes M."/>
            <person name="Miller J."/>
            <person name="Schatz M."/>
            <person name="Pop M."/>
            <person name="Pai G."/>
            <person name="Utterback T."/>
            <person name="Rogers Y.-H."/>
            <person name="Kravitz S."/>
            <person name="Fraser C.M."/>
        </authorList>
    </citation>
    <scope>NUCLEOTIDE SEQUENCE</scope>
    <source>
        <strain evidence="8">Liverpool</strain>
    </source>
</reference>
<dbReference type="AlphaFoldDB" id="Q17C47"/>
<name>Q17C47_AEDAE</name>
<evidence type="ECO:0000256" key="7">
    <source>
        <dbReference type="ARBA" id="ARBA00023157"/>
    </source>
</evidence>
<evidence type="ECO:0000256" key="3">
    <source>
        <dbReference type="ARBA" id="ARBA00022448"/>
    </source>
</evidence>
<dbReference type="GO" id="GO:0005576">
    <property type="term" value="C:extracellular region"/>
    <property type="evidence" value="ECO:0007669"/>
    <property type="project" value="UniProtKB-SubCell"/>
</dbReference>
<dbReference type="GO" id="GO:0005549">
    <property type="term" value="F:odorant binding"/>
    <property type="evidence" value="ECO:0007669"/>
    <property type="project" value="InterPro"/>
</dbReference>
<dbReference type="InterPro" id="IPR052295">
    <property type="entry name" value="Odorant-binding_protein"/>
</dbReference>
<dbReference type="PANTHER" id="PTHR21066">
    <property type="entry name" value="ODORANT-BINDING PROTEIN 59A-RELATED"/>
    <property type="match status" value="1"/>
</dbReference>
<dbReference type="HOGENOM" id="CLU_2063381_0_0_1"/>
<dbReference type="GO" id="GO:0007608">
    <property type="term" value="P:sensory perception of smell"/>
    <property type="evidence" value="ECO:0007669"/>
    <property type="project" value="UniProtKB-KW"/>
</dbReference>
<keyword evidence="4" id="KW-0964">Secreted</keyword>
<keyword evidence="3" id="KW-0813">Transport</keyword>
<evidence type="ECO:0000256" key="5">
    <source>
        <dbReference type="ARBA" id="ARBA00022606"/>
    </source>
</evidence>
<evidence type="ECO:0000256" key="4">
    <source>
        <dbReference type="ARBA" id="ARBA00022525"/>
    </source>
</evidence>
<comment type="subcellular location">
    <subcellularLocation>
        <location evidence="1">Secreted</location>
    </subcellularLocation>
</comment>
<gene>
    <name evidence="8" type="ORF">AaeL_AAEL004721</name>
</gene>
<keyword evidence="7" id="KW-1015">Disulfide bond</keyword>
<evidence type="ECO:0000256" key="6">
    <source>
        <dbReference type="ARBA" id="ARBA00022725"/>
    </source>
</evidence>
<evidence type="ECO:0000256" key="1">
    <source>
        <dbReference type="ARBA" id="ARBA00004613"/>
    </source>
</evidence>
<reference evidence="8" key="3">
    <citation type="submission" date="2012-09" db="EMBL/GenBank/DDBJ databases">
        <authorList>
            <consortium name="VectorBase"/>
        </authorList>
    </citation>
    <scope>NUCLEOTIDE SEQUENCE</scope>
    <source>
        <strain evidence="8">Liverpool</strain>
    </source>
</reference>
<accession>Q17C47</accession>
<dbReference type="PaxDb" id="7159-AAEL004721-PA"/>
<organism evidence="8 9">
    <name type="scientific">Aedes aegypti</name>
    <name type="common">Yellowfever mosquito</name>
    <name type="synonym">Culex aegypti</name>
    <dbReference type="NCBI Taxonomy" id="7159"/>
    <lineage>
        <taxon>Eukaryota</taxon>
        <taxon>Metazoa</taxon>
        <taxon>Ecdysozoa</taxon>
        <taxon>Arthropoda</taxon>
        <taxon>Hexapoda</taxon>
        <taxon>Insecta</taxon>
        <taxon>Pterygota</taxon>
        <taxon>Neoptera</taxon>
        <taxon>Endopterygota</taxon>
        <taxon>Diptera</taxon>
        <taxon>Nematocera</taxon>
        <taxon>Culicoidea</taxon>
        <taxon>Culicidae</taxon>
        <taxon>Culicinae</taxon>
        <taxon>Aedini</taxon>
        <taxon>Aedes</taxon>
        <taxon>Stegomyia</taxon>
    </lineage>
</organism>
<keyword evidence="6" id="KW-0552">Olfaction</keyword>
<dbReference type="SUPFAM" id="SSF47565">
    <property type="entry name" value="Insect pheromone/odorant-binding proteins"/>
    <property type="match status" value="1"/>
</dbReference>